<dbReference type="STRING" id="199441.BkAM31D_03850"/>
<proteinExistence type="predicted"/>
<evidence type="ECO:0000313" key="1">
    <source>
        <dbReference type="EMBL" id="ARK29050.1"/>
    </source>
</evidence>
<name>A0A1X9M8V9_9BACI</name>
<sequence length="68" mass="7988">MKAELEAVEKIKDTFSEDDYKSMVAKIAIRYLKDDAKNRVDLYKKVNELLKEKGLGSVSYSFVRYYEN</sequence>
<dbReference type="Proteomes" id="UP000193006">
    <property type="component" value="Chromosome"/>
</dbReference>
<accession>A0A1X9M8V9</accession>
<gene>
    <name evidence="1" type="ORF">BkAM31D_03850</name>
</gene>
<dbReference type="KEGG" id="bkw:BkAM31D_03850"/>
<reference evidence="1 2" key="1">
    <citation type="submission" date="2017-04" db="EMBL/GenBank/DDBJ databases">
        <title>Bacillus krulwichiae AM31D Genome sequencing and assembly.</title>
        <authorList>
            <person name="Krulwich T.A."/>
            <person name="Anastor L."/>
            <person name="Ehrlich R."/>
            <person name="Ehrlich G.D."/>
            <person name="Janto B."/>
        </authorList>
    </citation>
    <scope>NUCLEOTIDE SEQUENCE [LARGE SCALE GENOMIC DNA]</scope>
    <source>
        <strain evidence="1 2">AM31D</strain>
    </source>
</reference>
<evidence type="ECO:0000313" key="2">
    <source>
        <dbReference type="Proteomes" id="UP000193006"/>
    </source>
</evidence>
<dbReference type="RefSeq" id="WP_066160980.1">
    <property type="nucleotide sequence ID" value="NZ_CP020814.1"/>
</dbReference>
<organism evidence="1 2">
    <name type="scientific">Halalkalibacter krulwichiae</name>
    <dbReference type="NCBI Taxonomy" id="199441"/>
    <lineage>
        <taxon>Bacteria</taxon>
        <taxon>Bacillati</taxon>
        <taxon>Bacillota</taxon>
        <taxon>Bacilli</taxon>
        <taxon>Bacillales</taxon>
        <taxon>Bacillaceae</taxon>
        <taxon>Halalkalibacter</taxon>
    </lineage>
</organism>
<keyword evidence="2" id="KW-1185">Reference proteome</keyword>
<dbReference type="EMBL" id="CP020814">
    <property type="protein sequence ID" value="ARK29050.1"/>
    <property type="molecule type" value="Genomic_DNA"/>
</dbReference>
<protein>
    <submittedName>
        <fullName evidence="1">Uncharacterized protein</fullName>
    </submittedName>
</protein>
<dbReference type="AlphaFoldDB" id="A0A1X9M8V9"/>